<reference evidence="2 3" key="1">
    <citation type="submission" date="2021-02" db="EMBL/GenBank/DDBJ databases">
        <title>Genome Streptomyces sp. RHZ10.</title>
        <authorList>
            <person name="Besaury L."/>
        </authorList>
    </citation>
    <scope>NUCLEOTIDE SEQUENCE [LARGE SCALE GENOMIC DNA]</scope>
    <source>
        <strain evidence="2 3">RHZ10</strain>
    </source>
</reference>
<evidence type="ECO:0000256" key="1">
    <source>
        <dbReference type="ARBA" id="ARBA00007047"/>
    </source>
</evidence>
<dbReference type="Pfam" id="PF01144">
    <property type="entry name" value="CoA_trans"/>
    <property type="match status" value="1"/>
</dbReference>
<proteinExistence type="inferred from homology"/>
<dbReference type="Gene3D" id="3.30.30.40">
    <property type="match status" value="1"/>
</dbReference>
<comment type="similarity">
    <text evidence="1">Belongs to the 3-oxoacid CoA-transferase subunit B family.</text>
</comment>
<dbReference type="InterPro" id="IPR004165">
    <property type="entry name" value="CoA_trans_fam_I"/>
</dbReference>
<accession>A0ABS2HU47</accession>
<dbReference type="SMART" id="SM00882">
    <property type="entry name" value="CoA_trans"/>
    <property type="match status" value="1"/>
</dbReference>
<gene>
    <name evidence="2" type="ORF">JS521_10295</name>
</gene>
<organism evidence="2 3">
    <name type="scientific">Streptomyces durocortorensis</name>
    <dbReference type="NCBI Taxonomy" id="2811104"/>
    <lineage>
        <taxon>Bacteria</taxon>
        <taxon>Bacillati</taxon>
        <taxon>Actinomycetota</taxon>
        <taxon>Actinomycetes</taxon>
        <taxon>Kitasatosporales</taxon>
        <taxon>Streptomycetaceae</taxon>
        <taxon>Streptomyces</taxon>
    </lineage>
</organism>
<evidence type="ECO:0000313" key="3">
    <source>
        <dbReference type="Proteomes" id="UP000712045"/>
    </source>
</evidence>
<dbReference type="SUPFAM" id="SSF100950">
    <property type="entry name" value="NagB/RpiA/CoA transferase-like"/>
    <property type="match status" value="1"/>
</dbReference>
<dbReference type="EMBL" id="JAFEUF010000036">
    <property type="protein sequence ID" value="MBM7054242.1"/>
    <property type="molecule type" value="Genomic_DNA"/>
</dbReference>
<keyword evidence="2" id="KW-0808">Transferase</keyword>
<name>A0ABS2HU47_9ACTN</name>
<dbReference type="PANTHER" id="PTHR43293:SF3">
    <property type="entry name" value="CHOLESTEROL RING-CLEAVING HYDROLASE IPDB SUBUNIT"/>
    <property type="match status" value="1"/>
</dbReference>
<dbReference type="PANTHER" id="PTHR43293">
    <property type="entry name" value="ACETATE COA-TRANSFERASE YDIF"/>
    <property type="match status" value="1"/>
</dbReference>
<dbReference type="GO" id="GO:0016740">
    <property type="term" value="F:transferase activity"/>
    <property type="evidence" value="ECO:0007669"/>
    <property type="project" value="UniProtKB-KW"/>
</dbReference>
<evidence type="ECO:0000313" key="2">
    <source>
        <dbReference type="EMBL" id="MBM7054242.1"/>
    </source>
</evidence>
<sequence length="317" mass="34733">MRRTVDRTAGKVMSMREAVAAFVHDGDTVSLEGFTHLIPTAAGHEIIRQGRRDLTVVRMTADIVVDQMLAAGCVARLVSSFVGNSSAGSLGELRRRVERADPEPLVFEEYSHYGMVCRYLAGAQRLPFYPLRSYAGSDLPAVNPGIRKVTSPYPAADGSTEQIYVVPPVQPDVTIIHAQRADHRGNTQIWGLTGVQAEAVYAAEKAVVVVEELVADAVIRADPNRTLVPAHAVDAVVVCPRGAHPSFAQGYYDRDNAFYRAWSAISKDPERLRGWLEEWVYGTVDHAEYAAKLGEEFWAGLAVGEALSEPVNYGRRL</sequence>
<keyword evidence="3" id="KW-1185">Reference proteome</keyword>
<dbReference type="Gene3D" id="3.40.1080.10">
    <property type="entry name" value="Glutaconate Coenzyme A-transferase"/>
    <property type="match status" value="1"/>
</dbReference>
<protein>
    <submittedName>
        <fullName evidence="2">CoA transferase subunit A</fullName>
    </submittedName>
</protein>
<comment type="caution">
    <text evidence="2">The sequence shown here is derived from an EMBL/GenBank/DDBJ whole genome shotgun (WGS) entry which is preliminary data.</text>
</comment>
<dbReference type="RefSeq" id="WP_205082413.1">
    <property type="nucleotide sequence ID" value="NZ_JAFEUF010000036.1"/>
</dbReference>
<dbReference type="InterPro" id="IPR037171">
    <property type="entry name" value="NagB/RpiA_transferase-like"/>
</dbReference>
<dbReference type="Proteomes" id="UP000712045">
    <property type="component" value="Unassembled WGS sequence"/>
</dbReference>